<evidence type="ECO:0000256" key="1">
    <source>
        <dbReference type="ARBA" id="ARBA00004123"/>
    </source>
</evidence>
<feature type="region of interest" description="Disordered" evidence="7">
    <location>
        <begin position="1"/>
        <end position="145"/>
    </location>
</feature>
<dbReference type="InterPro" id="IPR019786">
    <property type="entry name" value="Zinc_finger_PHD-type_CS"/>
</dbReference>
<comment type="subcellular location">
    <subcellularLocation>
        <location evidence="1">Nucleus</location>
    </subcellularLocation>
</comment>
<dbReference type="PROSITE" id="PS50016">
    <property type="entry name" value="ZF_PHD_2"/>
    <property type="match status" value="1"/>
</dbReference>
<dbReference type="InterPro" id="IPR001965">
    <property type="entry name" value="Znf_PHD"/>
</dbReference>
<proteinExistence type="predicted"/>
<dbReference type="RefSeq" id="XP_003651617.1">
    <property type="nucleotide sequence ID" value="XM_003651569.1"/>
</dbReference>
<dbReference type="Gene3D" id="3.30.40.10">
    <property type="entry name" value="Zinc/RING finger domain, C3HC4 (zinc finger)"/>
    <property type="match status" value="1"/>
</dbReference>
<dbReference type="Pfam" id="PF00628">
    <property type="entry name" value="PHD"/>
    <property type="match status" value="1"/>
</dbReference>
<dbReference type="PROSITE" id="PS01359">
    <property type="entry name" value="ZF_PHD_1"/>
    <property type="match status" value="1"/>
</dbReference>
<dbReference type="EMBL" id="CP003010">
    <property type="protein sequence ID" value="AEO65281.1"/>
    <property type="molecule type" value="Genomic_DNA"/>
</dbReference>
<keyword evidence="5" id="KW-0539">Nucleus</keyword>
<dbReference type="GO" id="GO:0048188">
    <property type="term" value="C:Set1C/COMPASS complex"/>
    <property type="evidence" value="ECO:0007669"/>
    <property type="project" value="InterPro"/>
</dbReference>
<dbReference type="AlphaFoldDB" id="G2R504"/>
<dbReference type="InterPro" id="IPR037869">
    <property type="entry name" value="Spp1/CFP1"/>
</dbReference>
<dbReference type="InterPro" id="IPR011011">
    <property type="entry name" value="Znf_FYVE_PHD"/>
</dbReference>
<dbReference type="GO" id="GO:0008270">
    <property type="term" value="F:zinc ion binding"/>
    <property type="evidence" value="ECO:0007669"/>
    <property type="project" value="UniProtKB-KW"/>
</dbReference>
<name>G2R504_THETT</name>
<gene>
    <name evidence="9" type="ORF">THITE_2112132</name>
</gene>
<sequence length="529" mass="56714">MNFSTSFFAPDLAPADDSSHPEQDRQQQQQGPTKRAMDRASNDAHPIASDPVDHELTGDGSAVGKNRSSNSTDPAPKMPAPKKKKSTAAAAKGPAKRARPGAARVGGPKKARGGGAKKAKTGAPDASSNQPGAADADGDGGNSSESDNGPYCLCRGPDDHRFMIACDRCEDWFHGECIGMDKHTGENLVQKYICPNCTDGGRYTTRYKKMCSLAGCNNAARIYDSSRPSIFCSSEHCQAWWEQLIGTLPKSKSAEDFDRLTQEEFMGLLDAPSAPASSDDAENLPNAPWKLGKTPFEIPPDFWDQPASAAALTEEERTLLTTSAATRYQLGEEIVLCKKMLQLIDMALKQREAAIAAGKGTAKDLCGYDTRLDTVGATHQFALFLQSPQGETIFKTGRLDSLPDGTTISSDPANNNNNSNPNPNEPTTTDLDTTSSAPFQGMCLRRKCKPHNGWSSILAKGARHDIKELAAQAKELLDAEQRVRDGAAGRFRRRLKERNRVIVLDGSGGSSSSSSSSAADGSNGMEIRT</sequence>
<evidence type="ECO:0000256" key="6">
    <source>
        <dbReference type="PROSITE-ProRule" id="PRU00146"/>
    </source>
</evidence>
<keyword evidence="10" id="KW-1185">Reference proteome</keyword>
<evidence type="ECO:0000256" key="3">
    <source>
        <dbReference type="ARBA" id="ARBA00022771"/>
    </source>
</evidence>
<dbReference type="HOGENOM" id="CLU_029385_0_0_1"/>
<dbReference type="SMART" id="SM00249">
    <property type="entry name" value="PHD"/>
    <property type="match status" value="1"/>
</dbReference>
<feature type="domain" description="PHD-type" evidence="8">
    <location>
        <begin position="149"/>
        <end position="200"/>
    </location>
</feature>
<dbReference type="STRING" id="578455.G2R504"/>
<keyword evidence="2" id="KW-0479">Metal-binding</keyword>
<dbReference type="GeneID" id="11517737"/>
<evidence type="ECO:0000256" key="4">
    <source>
        <dbReference type="ARBA" id="ARBA00022833"/>
    </source>
</evidence>
<dbReference type="OrthoDB" id="436852at2759"/>
<feature type="compositionally biased region" description="Basic residues" evidence="7">
    <location>
        <begin position="107"/>
        <end position="120"/>
    </location>
</feature>
<dbReference type="CDD" id="cd15554">
    <property type="entry name" value="PHD_PHF2_like"/>
    <property type="match status" value="1"/>
</dbReference>
<accession>G2R504</accession>
<reference evidence="9 10" key="1">
    <citation type="journal article" date="2011" name="Nat. Biotechnol.">
        <title>Comparative genomic analysis of the thermophilic biomass-degrading fungi Myceliophthora thermophila and Thielavia terrestris.</title>
        <authorList>
            <person name="Berka R.M."/>
            <person name="Grigoriev I.V."/>
            <person name="Otillar R."/>
            <person name="Salamov A."/>
            <person name="Grimwood J."/>
            <person name="Reid I."/>
            <person name="Ishmael N."/>
            <person name="John T."/>
            <person name="Darmond C."/>
            <person name="Moisan M.-C."/>
            <person name="Henrissat B."/>
            <person name="Coutinho P.M."/>
            <person name="Lombard V."/>
            <person name="Natvig D.O."/>
            <person name="Lindquist E."/>
            <person name="Schmutz J."/>
            <person name="Lucas S."/>
            <person name="Harris P."/>
            <person name="Powlowski J."/>
            <person name="Bellemare A."/>
            <person name="Taylor D."/>
            <person name="Butler G."/>
            <person name="de Vries R.P."/>
            <person name="Allijn I.E."/>
            <person name="van den Brink J."/>
            <person name="Ushinsky S."/>
            <person name="Storms R."/>
            <person name="Powell A.J."/>
            <person name="Paulsen I.T."/>
            <person name="Elbourne L.D.H."/>
            <person name="Baker S.E."/>
            <person name="Magnuson J."/>
            <person name="LaBoissiere S."/>
            <person name="Clutterbuck A.J."/>
            <person name="Martinez D."/>
            <person name="Wogulis M."/>
            <person name="de Leon A.L."/>
            <person name="Rey M.W."/>
            <person name="Tsang A."/>
        </authorList>
    </citation>
    <scope>NUCLEOTIDE SEQUENCE [LARGE SCALE GENOMIC DNA]</scope>
    <source>
        <strain evidence="10">ATCC 38088 / NRRL 8126</strain>
    </source>
</reference>
<evidence type="ECO:0000256" key="2">
    <source>
        <dbReference type="ARBA" id="ARBA00022723"/>
    </source>
</evidence>
<organism evidence="9 10">
    <name type="scientific">Thermothielavioides terrestris (strain ATCC 38088 / NRRL 8126)</name>
    <name type="common">Thielavia terrestris</name>
    <dbReference type="NCBI Taxonomy" id="578455"/>
    <lineage>
        <taxon>Eukaryota</taxon>
        <taxon>Fungi</taxon>
        <taxon>Dikarya</taxon>
        <taxon>Ascomycota</taxon>
        <taxon>Pezizomycotina</taxon>
        <taxon>Sordariomycetes</taxon>
        <taxon>Sordariomycetidae</taxon>
        <taxon>Sordariales</taxon>
        <taxon>Chaetomiaceae</taxon>
        <taxon>Thermothielavioides</taxon>
        <taxon>Thermothielavioides terrestris</taxon>
    </lineage>
</organism>
<dbReference type="InterPro" id="IPR013083">
    <property type="entry name" value="Znf_RING/FYVE/PHD"/>
</dbReference>
<feature type="compositionally biased region" description="Low complexity" evidence="7">
    <location>
        <begin position="510"/>
        <end position="522"/>
    </location>
</feature>
<feature type="compositionally biased region" description="Low complexity" evidence="7">
    <location>
        <begin position="409"/>
        <end position="436"/>
    </location>
</feature>
<evidence type="ECO:0000313" key="9">
    <source>
        <dbReference type="EMBL" id="AEO65281.1"/>
    </source>
</evidence>
<evidence type="ECO:0000256" key="5">
    <source>
        <dbReference type="ARBA" id="ARBA00023242"/>
    </source>
</evidence>
<dbReference type="PANTHER" id="PTHR46174">
    <property type="entry name" value="CXXC-TYPE ZINC FINGER PROTEIN 1"/>
    <property type="match status" value="1"/>
</dbReference>
<evidence type="ECO:0000256" key="7">
    <source>
        <dbReference type="SAM" id="MobiDB-lite"/>
    </source>
</evidence>
<dbReference type="SUPFAM" id="SSF57903">
    <property type="entry name" value="FYVE/PHD zinc finger"/>
    <property type="match status" value="1"/>
</dbReference>
<protein>
    <recommendedName>
        <fullName evidence="8">PHD-type domain-containing protein</fullName>
    </recommendedName>
</protein>
<feature type="region of interest" description="Disordered" evidence="7">
    <location>
        <begin position="395"/>
        <end position="436"/>
    </location>
</feature>
<dbReference type="GO" id="GO:0045893">
    <property type="term" value="P:positive regulation of DNA-templated transcription"/>
    <property type="evidence" value="ECO:0007669"/>
    <property type="project" value="TreeGrafter"/>
</dbReference>
<evidence type="ECO:0000259" key="8">
    <source>
        <dbReference type="PROSITE" id="PS50016"/>
    </source>
</evidence>
<keyword evidence="3 6" id="KW-0863">Zinc-finger</keyword>
<dbReference type="Proteomes" id="UP000008181">
    <property type="component" value="Chromosome 2"/>
</dbReference>
<evidence type="ECO:0000313" key="10">
    <source>
        <dbReference type="Proteomes" id="UP000008181"/>
    </source>
</evidence>
<keyword evidence="4" id="KW-0862">Zinc</keyword>
<dbReference type="eggNOG" id="KOG1632">
    <property type="taxonomic scope" value="Eukaryota"/>
</dbReference>
<feature type="region of interest" description="Disordered" evidence="7">
    <location>
        <begin position="504"/>
        <end position="529"/>
    </location>
</feature>
<dbReference type="InterPro" id="IPR019787">
    <property type="entry name" value="Znf_PHD-finger"/>
</dbReference>
<dbReference type="KEGG" id="ttt:THITE_2112132"/>
<dbReference type="PANTHER" id="PTHR46174:SF1">
    <property type="entry name" value="CXXC-TYPE ZINC FINGER PROTEIN 1"/>
    <property type="match status" value="1"/>
</dbReference>